<reference evidence="1 2" key="1">
    <citation type="journal article" date="2019" name="Appl. Microbiol. Biotechnol.">
        <title>Uncovering carbohydrate metabolism through a genotype-phenotype association study of 56 lactic acid bacteria genomes.</title>
        <authorList>
            <person name="Buron-Moles G."/>
            <person name="Chailyan A."/>
            <person name="Dolejs I."/>
            <person name="Forster J."/>
            <person name="Miks M.H."/>
        </authorList>
    </citation>
    <scope>NUCLEOTIDE SEQUENCE [LARGE SCALE GENOMIC DNA]</scope>
    <source>
        <strain evidence="1 2">ATCC 700006</strain>
    </source>
</reference>
<dbReference type="RefSeq" id="WP_010008557.1">
    <property type="nucleotide sequence ID" value="NZ_JAGYGP010000001.1"/>
</dbReference>
<keyword evidence="2" id="KW-1185">Reference proteome</keyword>
<accession>A0A4V3A2A6</accession>
<dbReference type="Proteomes" id="UP000295681">
    <property type="component" value="Unassembled WGS sequence"/>
</dbReference>
<evidence type="ECO:0000313" key="2">
    <source>
        <dbReference type="Proteomes" id="UP000295681"/>
    </source>
</evidence>
<dbReference type="EMBL" id="PUFI01000015">
    <property type="protein sequence ID" value="TDG67680.1"/>
    <property type="molecule type" value="Genomic_DNA"/>
</dbReference>
<gene>
    <name evidence="1" type="ORF">C5L23_001479</name>
</gene>
<sequence length="174" mass="19480">MRKALIALGVLVVGLFIAFITLYQQPTYAGVSMPKSDYRQLKTSKQNISQLLDDLDHFDYTKPTTMAAVEKTGTKIIKHNSKNLSASDAKAMRETLYGRNGIISITKNAQKGKYNIDASVASRFHDKFEVLIELSVNAINKSSAQRQRIVDKLNSELNIESSIYHIGIQDENEN</sequence>
<dbReference type="AlphaFoldDB" id="A0A4V3A2A6"/>
<protein>
    <submittedName>
        <fullName evidence="1">Uncharacterized protein</fullName>
    </submittedName>
</protein>
<comment type="caution">
    <text evidence="1">The sequence shown here is derived from an EMBL/GenBank/DDBJ whole genome shotgun (WGS) entry which is preliminary data.</text>
</comment>
<evidence type="ECO:0000313" key="1">
    <source>
        <dbReference type="EMBL" id="TDG67680.1"/>
    </source>
</evidence>
<organism evidence="1 2">
    <name type="scientific">Leuconostoc fallax</name>
    <dbReference type="NCBI Taxonomy" id="1251"/>
    <lineage>
        <taxon>Bacteria</taxon>
        <taxon>Bacillati</taxon>
        <taxon>Bacillota</taxon>
        <taxon>Bacilli</taxon>
        <taxon>Lactobacillales</taxon>
        <taxon>Lactobacillaceae</taxon>
        <taxon>Leuconostoc</taxon>
    </lineage>
</organism>
<name>A0A4V3A2A6_9LACO</name>
<proteinExistence type="predicted"/>